<evidence type="ECO:0000313" key="1">
    <source>
        <dbReference type="EMBL" id="KAF2846091.1"/>
    </source>
</evidence>
<keyword evidence="2" id="KW-1185">Reference proteome</keyword>
<dbReference type="Proteomes" id="UP000799423">
    <property type="component" value="Unassembled WGS sequence"/>
</dbReference>
<protein>
    <submittedName>
        <fullName evidence="1">Uncharacterized protein</fullName>
    </submittedName>
</protein>
<dbReference type="PANTHER" id="PTHR47843">
    <property type="entry name" value="BTB DOMAIN-CONTAINING PROTEIN-RELATED"/>
    <property type="match status" value="1"/>
</dbReference>
<accession>A0A6A7AS69</accession>
<dbReference type="SUPFAM" id="SSF54695">
    <property type="entry name" value="POZ domain"/>
    <property type="match status" value="1"/>
</dbReference>
<gene>
    <name evidence="1" type="ORF">T440DRAFT_482817</name>
</gene>
<sequence>MEIPTCKELQTKPQEYLTQSVFGDFSDLTIVCGKDAYPVHKVLVCALSPVLMRAMKFPGKEAEETRLICTTLNQPSSNCSSSICREDIEICNHHHCGNSCDYDCFNFTGKVCFPVEGEAEDLLTHTKIYGTADEYDIVGLKKLSIEKFRRACLHFWDSPEFVGIIDYVFAMTPEHDKGLRDIVCNTISQHMSLLDKLWIRALMTECNELVFGVLLLEKARRRF</sequence>
<dbReference type="EMBL" id="MU006338">
    <property type="protein sequence ID" value="KAF2846091.1"/>
    <property type="molecule type" value="Genomic_DNA"/>
</dbReference>
<proteinExistence type="predicted"/>
<dbReference type="PANTHER" id="PTHR47843:SF5">
    <property type="entry name" value="BTB_POZ DOMAIN PROTEIN"/>
    <property type="match status" value="1"/>
</dbReference>
<dbReference type="AlphaFoldDB" id="A0A6A7AS69"/>
<dbReference type="InterPro" id="IPR011333">
    <property type="entry name" value="SKP1/BTB/POZ_sf"/>
</dbReference>
<dbReference type="OrthoDB" id="6359816at2759"/>
<reference evidence="1" key="1">
    <citation type="submission" date="2020-01" db="EMBL/GenBank/DDBJ databases">
        <authorList>
            <consortium name="DOE Joint Genome Institute"/>
            <person name="Haridas S."/>
            <person name="Albert R."/>
            <person name="Binder M."/>
            <person name="Bloem J."/>
            <person name="Labutti K."/>
            <person name="Salamov A."/>
            <person name="Andreopoulos B."/>
            <person name="Baker S.E."/>
            <person name="Barry K."/>
            <person name="Bills G."/>
            <person name="Bluhm B.H."/>
            <person name="Cannon C."/>
            <person name="Castanera R."/>
            <person name="Culley D.E."/>
            <person name="Daum C."/>
            <person name="Ezra D."/>
            <person name="Gonzalez J.B."/>
            <person name="Henrissat B."/>
            <person name="Kuo A."/>
            <person name="Liang C."/>
            <person name="Lipzen A."/>
            <person name="Lutzoni F."/>
            <person name="Magnuson J."/>
            <person name="Mondo S."/>
            <person name="Nolan M."/>
            <person name="Ohm R."/>
            <person name="Pangilinan J."/>
            <person name="Park H.-J."/>
            <person name="Ramirez L."/>
            <person name="Alfaro M."/>
            <person name="Sun H."/>
            <person name="Tritt A."/>
            <person name="Yoshinaga Y."/>
            <person name="Zwiers L.-H."/>
            <person name="Turgeon B.G."/>
            <person name="Goodwin S.B."/>
            <person name="Spatafora J.W."/>
            <person name="Crous P.W."/>
            <person name="Grigoriev I.V."/>
        </authorList>
    </citation>
    <scope>NUCLEOTIDE SEQUENCE</scope>
    <source>
        <strain evidence="1">IPT5</strain>
    </source>
</reference>
<dbReference type="Gene3D" id="3.30.710.10">
    <property type="entry name" value="Potassium Channel Kv1.1, Chain A"/>
    <property type="match status" value="1"/>
</dbReference>
<organism evidence="1 2">
    <name type="scientific">Plenodomus tracheiphilus IPT5</name>
    <dbReference type="NCBI Taxonomy" id="1408161"/>
    <lineage>
        <taxon>Eukaryota</taxon>
        <taxon>Fungi</taxon>
        <taxon>Dikarya</taxon>
        <taxon>Ascomycota</taxon>
        <taxon>Pezizomycotina</taxon>
        <taxon>Dothideomycetes</taxon>
        <taxon>Pleosporomycetidae</taxon>
        <taxon>Pleosporales</taxon>
        <taxon>Pleosporineae</taxon>
        <taxon>Leptosphaeriaceae</taxon>
        <taxon>Plenodomus</taxon>
    </lineage>
</organism>
<name>A0A6A7AS69_9PLEO</name>
<evidence type="ECO:0000313" key="2">
    <source>
        <dbReference type="Proteomes" id="UP000799423"/>
    </source>
</evidence>